<feature type="transmembrane region" description="Helical" evidence="6">
    <location>
        <begin position="45"/>
        <end position="63"/>
    </location>
</feature>
<evidence type="ECO:0000256" key="6">
    <source>
        <dbReference type="SAM" id="Phobius"/>
    </source>
</evidence>
<dbReference type="PANTHER" id="PTHR11360">
    <property type="entry name" value="MONOCARBOXYLATE TRANSPORTER"/>
    <property type="match status" value="1"/>
</dbReference>
<dbReference type="Pfam" id="PF07690">
    <property type="entry name" value="MFS_1"/>
    <property type="match status" value="2"/>
</dbReference>
<keyword evidence="2" id="KW-0813">Transport</keyword>
<dbReference type="EMBL" id="FOSJ01000033">
    <property type="protein sequence ID" value="SFK43163.1"/>
    <property type="molecule type" value="Genomic_DNA"/>
</dbReference>
<dbReference type="AlphaFoldDB" id="A0A1I3ZGJ3"/>
<feature type="transmembrane region" description="Helical" evidence="6">
    <location>
        <begin position="75"/>
        <end position="93"/>
    </location>
</feature>
<evidence type="ECO:0000256" key="4">
    <source>
        <dbReference type="ARBA" id="ARBA00022989"/>
    </source>
</evidence>
<dbReference type="SUPFAM" id="SSF103473">
    <property type="entry name" value="MFS general substrate transporter"/>
    <property type="match status" value="1"/>
</dbReference>
<dbReference type="InterPro" id="IPR050327">
    <property type="entry name" value="Proton-linked_MCT"/>
</dbReference>
<dbReference type="GO" id="GO:0022857">
    <property type="term" value="F:transmembrane transporter activity"/>
    <property type="evidence" value="ECO:0007669"/>
    <property type="project" value="InterPro"/>
</dbReference>
<keyword evidence="3 6" id="KW-0812">Transmembrane</keyword>
<feature type="transmembrane region" description="Helical" evidence="6">
    <location>
        <begin position="242"/>
        <end position="264"/>
    </location>
</feature>
<evidence type="ECO:0000256" key="3">
    <source>
        <dbReference type="ARBA" id="ARBA00022692"/>
    </source>
</evidence>
<feature type="transmembrane region" description="Helical" evidence="6">
    <location>
        <begin position="99"/>
        <end position="119"/>
    </location>
</feature>
<feature type="transmembrane region" description="Helical" evidence="6">
    <location>
        <begin position="164"/>
        <end position="183"/>
    </location>
</feature>
<dbReference type="Proteomes" id="UP000199589">
    <property type="component" value="Unassembled WGS sequence"/>
</dbReference>
<evidence type="ECO:0000259" key="7">
    <source>
        <dbReference type="PROSITE" id="PS50850"/>
    </source>
</evidence>
<keyword evidence="5 6" id="KW-0472">Membrane</keyword>
<feature type="transmembrane region" description="Helical" evidence="6">
    <location>
        <begin position="338"/>
        <end position="358"/>
    </location>
</feature>
<dbReference type="PROSITE" id="PS50850">
    <property type="entry name" value="MFS"/>
    <property type="match status" value="1"/>
</dbReference>
<name>A0A1I3ZGJ3_9LACT</name>
<dbReference type="RefSeq" id="WP_218149703.1">
    <property type="nucleotide sequence ID" value="NZ_FOSJ01000033.1"/>
</dbReference>
<sequence length="395" mass="42807">MKISFNRWWVVIGAVLVQLCIGGVYTWSLFNQPLSDAYGWDSNGVYLAYSMVIFIFALTTIVSGRLQDKYGPRKIATIGIILYSLGLMLTSTAESLWQLYLYYSVIAGVGIGFVYVCPLSTCVKWFPDKKGFITGIAVGSFGLGGFLFNSFIQSFIASVGVSKAFFYQSVIYIIIGLIGAQLLRQPKVNTEEVSSKIINDNEFTVTQMMQTKSFYLIWFIYLTGTITGLLVIGLARDIGIDVAGLAPAVAANAVALAAVFNAVGRITWGILSDKFGRLRVISIMFVLTAIAVGLLSTITPNAWLFFGIVAMIAFCFGGFLAVIPPLTSDYYGIQNLGANYGLVYQGYGIAALVGPMLIPLVGGFRSAFLVAALLTIVGLLLSLFVKPPLKLKKTI</sequence>
<accession>A0A1I3ZGJ3</accession>
<evidence type="ECO:0000256" key="2">
    <source>
        <dbReference type="ARBA" id="ARBA00022448"/>
    </source>
</evidence>
<dbReference type="CDD" id="cd17353">
    <property type="entry name" value="MFS_OFA_like"/>
    <property type="match status" value="1"/>
</dbReference>
<dbReference type="InterPro" id="IPR020846">
    <property type="entry name" value="MFS_dom"/>
</dbReference>
<feature type="transmembrane region" description="Helical" evidence="6">
    <location>
        <begin position="131"/>
        <end position="152"/>
    </location>
</feature>
<feature type="domain" description="Major facilitator superfamily (MFS) profile" evidence="7">
    <location>
        <begin position="6"/>
        <end position="390"/>
    </location>
</feature>
<dbReference type="InterPro" id="IPR011701">
    <property type="entry name" value="MFS"/>
</dbReference>
<keyword evidence="4 6" id="KW-1133">Transmembrane helix</keyword>
<evidence type="ECO:0000256" key="1">
    <source>
        <dbReference type="ARBA" id="ARBA00004651"/>
    </source>
</evidence>
<comment type="subcellular location">
    <subcellularLocation>
        <location evidence="1">Cell membrane</location>
        <topology evidence="1">Multi-pass membrane protein</topology>
    </subcellularLocation>
</comment>
<feature type="transmembrane region" description="Helical" evidence="6">
    <location>
        <begin position="302"/>
        <end position="326"/>
    </location>
</feature>
<keyword evidence="9" id="KW-1185">Reference proteome</keyword>
<organism evidence="8 9">
    <name type="scientific">Marinilactibacillus piezotolerans</name>
    <dbReference type="NCBI Taxonomy" id="258723"/>
    <lineage>
        <taxon>Bacteria</taxon>
        <taxon>Bacillati</taxon>
        <taxon>Bacillota</taxon>
        <taxon>Bacilli</taxon>
        <taxon>Lactobacillales</taxon>
        <taxon>Carnobacteriaceae</taxon>
        <taxon>Marinilactibacillus</taxon>
    </lineage>
</organism>
<dbReference type="Gene3D" id="1.20.1250.20">
    <property type="entry name" value="MFS general substrate transporter like domains"/>
    <property type="match status" value="2"/>
</dbReference>
<proteinExistence type="predicted"/>
<feature type="transmembrane region" description="Helical" evidence="6">
    <location>
        <begin position="7"/>
        <end position="25"/>
    </location>
</feature>
<dbReference type="PANTHER" id="PTHR11360:SF317">
    <property type="entry name" value="MAJOR FACILITATOR SUPERFAMILY (MFS) PROFILE DOMAIN-CONTAINING PROTEIN-RELATED"/>
    <property type="match status" value="1"/>
</dbReference>
<evidence type="ECO:0000256" key="5">
    <source>
        <dbReference type="ARBA" id="ARBA00023136"/>
    </source>
</evidence>
<gene>
    <name evidence="8" type="ORF">SAMN04488569_103326</name>
</gene>
<evidence type="ECO:0000313" key="8">
    <source>
        <dbReference type="EMBL" id="SFK43163.1"/>
    </source>
</evidence>
<feature type="transmembrane region" description="Helical" evidence="6">
    <location>
        <begin position="215"/>
        <end position="236"/>
    </location>
</feature>
<reference evidence="9" key="1">
    <citation type="submission" date="2016-10" db="EMBL/GenBank/DDBJ databases">
        <authorList>
            <person name="Varghese N."/>
            <person name="Submissions S."/>
        </authorList>
    </citation>
    <scope>NUCLEOTIDE SEQUENCE [LARGE SCALE GENOMIC DNA]</scope>
    <source>
        <strain evidence="9">DSM 16108</strain>
    </source>
</reference>
<feature type="transmembrane region" description="Helical" evidence="6">
    <location>
        <begin position="364"/>
        <end position="385"/>
    </location>
</feature>
<protein>
    <submittedName>
        <fullName evidence="8">MFS transporter, OFA family, oxalate/formate antiporter</fullName>
    </submittedName>
</protein>
<feature type="transmembrane region" description="Helical" evidence="6">
    <location>
        <begin position="276"/>
        <end position="296"/>
    </location>
</feature>
<dbReference type="InterPro" id="IPR036259">
    <property type="entry name" value="MFS_trans_sf"/>
</dbReference>
<evidence type="ECO:0000313" key="9">
    <source>
        <dbReference type="Proteomes" id="UP000199589"/>
    </source>
</evidence>
<dbReference type="GO" id="GO:0005886">
    <property type="term" value="C:plasma membrane"/>
    <property type="evidence" value="ECO:0007669"/>
    <property type="project" value="UniProtKB-SubCell"/>
</dbReference>